<evidence type="ECO:0000313" key="3">
    <source>
        <dbReference type="EMBL" id="KAK4077548.1"/>
    </source>
</evidence>
<feature type="compositionally biased region" description="Basic and acidic residues" evidence="1">
    <location>
        <begin position="770"/>
        <end position="782"/>
    </location>
</feature>
<organism evidence="3 4">
    <name type="scientific">Trichoderma aggressivum f. europaeum</name>
    <dbReference type="NCBI Taxonomy" id="173218"/>
    <lineage>
        <taxon>Eukaryota</taxon>
        <taxon>Fungi</taxon>
        <taxon>Dikarya</taxon>
        <taxon>Ascomycota</taxon>
        <taxon>Pezizomycotina</taxon>
        <taxon>Sordariomycetes</taxon>
        <taxon>Hypocreomycetidae</taxon>
        <taxon>Hypocreales</taxon>
        <taxon>Hypocreaceae</taxon>
        <taxon>Trichoderma</taxon>
    </lineage>
</organism>
<feature type="compositionally biased region" description="Acidic residues" evidence="1">
    <location>
        <begin position="783"/>
        <end position="797"/>
    </location>
</feature>
<keyword evidence="2" id="KW-1133">Transmembrane helix</keyword>
<gene>
    <name evidence="3" type="ORF">Triagg1_3880</name>
</gene>
<evidence type="ECO:0000256" key="2">
    <source>
        <dbReference type="SAM" id="Phobius"/>
    </source>
</evidence>
<keyword evidence="4" id="KW-1185">Reference proteome</keyword>
<reference evidence="3" key="1">
    <citation type="submission" date="2023-11" db="EMBL/GenBank/DDBJ databases">
        <title>The genome sequences of three competitors of mushroom-forming fungi.</title>
        <authorList>
            <person name="Beijen E."/>
            <person name="Ohm R.A."/>
        </authorList>
    </citation>
    <scope>NUCLEOTIDE SEQUENCE</scope>
    <source>
        <strain evidence="3">CBS 100526</strain>
    </source>
</reference>
<dbReference type="AlphaFoldDB" id="A0AAE1M4C2"/>
<proteinExistence type="predicted"/>
<dbReference type="GeneID" id="87918126"/>
<comment type="caution">
    <text evidence="3">The sequence shown here is derived from an EMBL/GenBank/DDBJ whole genome shotgun (WGS) entry which is preliminary data.</text>
</comment>
<evidence type="ECO:0000313" key="4">
    <source>
        <dbReference type="Proteomes" id="UP001273209"/>
    </source>
</evidence>
<evidence type="ECO:0000256" key="1">
    <source>
        <dbReference type="SAM" id="MobiDB-lite"/>
    </source>
</evidence>
<name>A0AAE1M4C2_9HYPO</name>
<feature type="transmembrane region" description="Helical" evidence="2">
    <location>
        <begin position="709"/>
        <end position="735"/>
    </location>
</feature>
<keyword evidence="2" id="KW-0472">Membrane</keyword>
<protein>
    <submittedName>
        <fullName evidence="3">Uncharacterized protein</fullName>
    </submittedName>
</protein>
<accession>A0AAE1M4C2</accession>
<feature type="region of interest" description="Disordered" evidence="1">
    <location>
        <begin position="767"/>
        <end position="806"/>
    </location>
</feature>
<dbReference type="Proteomes" id="UP001273209">
    <property type="component" value="Unassembled WGS sequence"/>
</dbReference>
<sequence length="806" mass="90373">MSRLPPIEKFSLTVRKNIRDEWENKKAEYEQRLSDLLGEPWKIDINLQQVCAYAQDGYAKDSPGSMIASYIDGVLYQLDRFIGKYGEEGKTELNTIASARTISMDLDEDKKFSYCGCKISPAGQLVIVFREGYLGTNIDYACSPESLEGALNEAPGSAVTGHRPMSFVARAAIRSDWDTEVESIKKKLSEILKKDIAVVPQFEQAFDKLSAAKDAPDVWERNLGLYLKLYYEGLVHYLEYQKFGEDDMLYEAFNESVDKAAVVFRIVDKGELKHSTYNECVIEDGTLILQTVCEYFGTNVNDIGNRLMDLLVRRKPGSSGWLILEPAYKHGVHAAHRSVARRSGNMPVSNANALAENRAAAKRQAVTTVSVVTLIFILWPERYIIFRNLCLVPVLAWLTSLVFDLKHGALDAWDGVPAWFKRIIGADDNSASNNASGPSRRGARHPQSQDTTFLDYVLMHLVDTASWIKSEALRLWEVIGPVMGEWIRQALQLLISQISASQNSSSTYAEKPAPEFTQFYGILIKSPRGPSAPPPFAPPFRMRDAPDRFIPRGNKDSTALPSVLSAWDTDSRLSFCLIEKAIWDDRDLTLRNKLTTGTYWNISIQGRGYPRNAMDKAEVGRISAIEVIGLGDGQYDALKKSHRCHRLLNQDWKYTKMHWDDVDFAVILALLVLGPAAGTRCVQLYRALCKLRAEQVEGPRRGAPSIDPFLIAAATGGLAAPFVLPLMAGGLAAAVMKSRNGGMPEQRKKAYRGLMVQFPEVKMLFEEEEMAQRGESREKSMGEDDDDEWKDEGDDYYNDTLSPFDW</sequence>
<dbReference type="EMBL" id="JAWRVG010000011">
    <property type="protein sequence ID" value="KAK4077548.1"/>
    <property type="molecule type" value="Genomic_DNA"/>
</dbReference>
<keyword evidence="2" id="KW-0812">Transmembrane</keyword>
<dbReference type="RefSeq" id="XP_062757383.1">
    <property type="nucleotide sequence ID" value="XM_062898221.1"/>
</dbReference>